<dbReference type="OrthoDB" id="9761531at2"/>
<dbReference type="PANTHER" id="PTHR23131">
    <property type="entry name" value="ENDORIBONUCLEASE LACTB2"/>
    <property type="match status" value="1"/>
</dbReference>
<sequence length="95" mass="10869">MPVMINREARTVAGQIQILWTPGHSDGHICLFEEKEGVLLAGDHLLYEIKPNISYWPLTDENPLNNYLQSMDIFEKLPIRLVLPGHGQVFQNITE</sequence>
<organism evidence="2 3">
    <name type="scientific">Desulfoscipio geothermicus DSM 3669</name>
    <dbReference type="NCBI Taxonomy" id="1121426"/>
    <lineage>
        <taxon>Bacteria</taxon>
        <taxon>Bacillati</taxon>
        <taxon>Bacillota</taxon>
        <taxon>Clostridia</taxon>
        <taxon>Eubacteriales</taxon>
        <taxon>Desulfallaceae</taxon>
        <taxon>Desulfoscipio</taxon>
    </lineage>
</organism>
<dbReference type="Pfam" id="PF00753">
    <property type="entry name" value="Lactamase_B"/>
    <property type="match status" value="1"/>
</dbReference>
<dbReference type="STRING" id="39060.SAMN05660706_1705"/>
<dbReference type="AlphaFoldDB" id="A0A1I6EM29"/>
<protein>
    <submittedName>
        <fullName evidence="2">Metallo-beta-lactamase superfamily protein</fullName>
    </submittedName>
</protein>
<keyword evidence="3" id="KW-1185">Reference proteome</keyword>
<evidence type="ECO:0000259" key="1">
    <source>
        <dbReference type="Pfam" id="PF00753"/>
    </source>
</evidence>
<feature type="domain" description="Metallo-beta-lactamase" evidence="1">
    <location>
        <begin position="17"/>
        <end position="86"/>
    </location>
</feature>
<proteinExistence type="predicted"/>
<dbReference type="Proteomes" id="UP000199584">
    <property type="component" value="Unassembled WGS sequence"/>
</dbReference>
<evidence type="ECO:0000313" key="3">
    <source>
        <dbReference type="Proteomes" id="UP000199584"/>
    </source>
</evidence>
<gene>
    <name evidence="2" type="ORF">SAMN05660706_1705</name>
</gene>
<dbReference type="EMBL" id="FOYM01000070">
    <property type="protein sequence ID" value="SFR18836.1"/>
    <property type="molecule type" value="Genomic_DNA"/>
</dbReference>
<dbReference type="InterPro" id="IPR036866">
    <property type="entry name" value="RibonucZ/Hydroxyglut_hydro"/>
</dbReference>
<dbReference type="InterPro" id="IPR050662">
    <property type="entry name" value="Sec-metab_biosynth-thioest"/>
</dbReference>
<evidence type="ECO:0000313" key="2">
    <source>
        <dbReference type="EMBL" id="SFR18836.1"/>
    </source>
</evidence>
<reference evidence="3" key="1">
    <citation type="submission" date="2016-10" db="EMBL/GenBank/DDBJ databases">
        <authorList>
            <person name="Varghese N."/>
            <person name="Submissions S."/>
        </authorList>
    </citation>
    <scope>NUCLEOTIDE SEQUENCE [LARGE SCALE GENOMIC DNA]</scope>
    <source>
        <strain evidence="3">DSM 3669</strain>
    </source>
</reference>
<name>A0A1I6EM29_9FIRM</name>
<dbReference type="PANTHER" id="PTHR23131:SF4">
    <property type="entry name" value="METALLO-BETA-LACTAMASE SUPERFAMILY POTEIN"/>
    <property type="match status" value="1"/>
</dbReference>
<accession>A0A1I6EM29</accession>
<dbReference type="SUPFAM" id="SSF56281">
    <property type="entry name" value="Metallo-hydrolase/oxidoreductase"/>
    <property type="match status" value="1"/>
</dbReference>
<dbReference type="InterPro" id="IPR001279">
    <property type="entry name" value="Metallo-B-lactamas"/>
</dbReference>
<dbReference type="Gene3D" id="3.60.15.10">
    <property type="entry name" value="Ribonuclease Z/Hydroxyacylglutathione hydrolase-like"/>
    <property type="match status" value="1"/>
</dbReference>